<evidence type="ECO:0000313" key="12">
    <source>
        <dbReference type="EMBL" id="QGZ93630.1"/>
    </source>
</evidence>
<dbReference type="InterPro" id="IPR023016">
    <property type="entry name" value="HisA/PriA"/>
</dbReference>
<dbReference type="NCBIfam" id="TIGR00007">
    <property type="entry name" value="1-(5-phosphoribosyl)-5-[(5-phosphoribosylamino)methylideneamino]imidazole-4-carboxamide isomerase"/>
    <property type="match status" value="1"/>
</dbReference>
<dbReference type="PANTHER" id="PTHR43090:SF2">
    <property type="entry name" value="1-(5-PHOSPHORIBOSYL)-5-[(5-PHOSPHORIBOSYLAMINO)METHYLIDENEAMINO] IMIDAZOLE-4-CARBOXAMIDE ISOMERASE"/>
    <property type="match status" value="1"/>
</dbReference>
<evidence type="ECO:0000256" key="8">
    <source>
        <dbReference type="ARBA" id="ARBA00023235"/>
    </source>
</evidence>
<dbReference type="InterPro" id="IPR044524">
    <property type="entry name" value="Isoase_HisA-like"/>
</dbReference>
<evidence type="ECO:0000256" key="3">
    <source>
        <dbReference type="ARBA" id="ARBA00005133"/>
    </source>
</evidence>
<evidence type="ECO:0000256" key="6">
    <source>
        <dbReference type="ARBA" id="ARBA00022605"/>
    </source>
</evidence>
<organism evidence="12 13">
    <name type="scientific">Terricaulis silvestris</name>
    <dbReference type="NCBI Taxonomy" id="2686094"/>
    <lineage>
        <taxon>Bacteria</taxon>
        <taxon>Pseudomonadati</taxon>
        <taxon>Pseudomonadota</taxon>
        <taxon>Alphaproteobacteria</taxon>
        <taxon>Caulobacterales</taxon>
        <taxon>Caulobacteraceae</taxon>
        <taxon>Terricaulis</taxon>
    </lineage>
</organism>
<keyword evidence="6 9" id="KW-0028">Amino-acid biosynthesis</keyword>
<evidence type="ECO:0000256" key="9">
    <source>
        <dbReference type="HAMAP-Rule" id="MF_01014"/>
    </source>
</evidence>
<dbReference type="GO" id="GO:0000105">
    <property type="term" value="P:L-histidine biosynthetic process"/>
    <property type="evidence" value="ECO:0007669"/>
    <property type="project" value="UniProtKB-UniRule"/>
</dbReference>
<dbReference type="GO" id="GO:0003949">
    <property type="term" value="F:1-(5-phosphoribosyl)-5-[(5-phosphoribosylamino)methylideneamino]imidazole-4-carboxamide isomerase activity"/>
    <property type="evidence" value="ECO:0007669"/>
    <property type="project" value="UniProtKB-UniRule"/>
</dbReference>
<dbReference type="HAMAP" id="MF_01014">
    <property type="entry name" value="HisA"/>
    <property type="match status" value="1"/>
</dbReference>
<evidence type="ECO:0000313" key="13">
    <source>
        <dbReference type="Proteomes" id="UP000431269"/>
    </source>
</evidence>
<comment type="pathway">
    <text evidence="3 9 11">Amino-acid biosynthesis; L-histidine biosynthesis; L-histidine from 5-phospho-alpha-D-ribose 1-diphosphate: step 4/9.</text>
</comment>
<dbReference type="Pfam" id="PF00977">
    <property type="entry name" value="His_biosynth"/>
    <property type="match status" value="1"/>
</dbReference>
<reference evidence="13" key="1">
    <citation type="submission" date="2019-12" db="EMBL/GenBank/DDBJ databases">
        <title>Complete genome of Terracaulis silvestris 0127_4.</title>
        <authorList>
            <person name="Vieira S."/>
            <person name="Riedel T."/>
            <person name="Sproer C."/>
            <person name="Pascual J."/>
            <person name="Boedeker C."/>
            <person name="Overmann J."/>
        </authorList>
    </citation>
    <scope>NUCLEOTIDE SEQUENCE [LARGE SCALE GENOMIC DNA]</scope>
    <source>
        <strain evidence="13">0127_4</strain>
    </source>
</reference>
<dbReference type="UniPathway" id="UPA00031">
    <property type="reaction ID" value="UER00009"/>
</dbReference>
<comment type="similarity">
    <text evidence="4 9 10">Belongs to the HisA/HisF family.</text>
</comment>
<evidence type="ECO:0000256" key="4">
    <source>
        <dbReference type="ARBA" id="ARBA00009667"/>
    </source>
</evidence>
<accession>A0A6I6MGB4</accession>
<dbReference type="CDD" id="cd04732">
    <property type="entry name" value="HisA"/>
    <property type="match status" value="1"/>
</dbReference>
<evidence type="ECO:0000256" key="7">
    <source>
        <dbReference type="ARBA" id="ARBA00023102"/>
    </source>
</evidence>
<dbReference type="GO" id="GO:0005737">
    <property type="term" value="C:cytoplasm"/>
    <property type="evidence" value="ECO:0007669"/>
    <property type="project" value="UniProtKB-SubCell"/>
</dbReference>
<dbReference type="GO" id="GO:0000162">
    <property type="term" value="P:L-tryptophan biosynthetic process"/>
    <property type="evidence" value="ECO:0007669"/>
    <property type="project" value="TreeGrafter"/>
</dbReference>
<evidence type="ECO:0000256" key="2">
    <source>
        <dbReference type="ARBA" id="ARBA00004496"/>
    </source>
</evidence>
<evidence type="ECO:0000256" key="5">
    <source>
        <dbReference type="ARBA" id="ARBA00022490"/>
    </source>
</evidence>
<dbReference type="RefSeq" id="WP_158764629.1">
    <property type="nucleotide sequence ID" value="NZ_CP047045.1"/>
</dbReference>
<keyword evidence="5 9" id="KW-0963">Cytoplasm</keyword>
<dbReference type="KEGG" id="tsv:DSM104635_00442"/>
<evidence type="ECO:0000256" key="1">
    <source>
        <dbReference type="ARBA" id="ARBA00000901"/>
    </source>
</evidence>
<dbReference type="InterPro" id="IPR011060">
    <property type="entry name" value="RibuloseP-bd_barrel"/>
</dbReference>
<dbReference type="Proteomes" id="UP000431269">
    <property type="component" value="Chromosome"/>
</dbReference>
<sequence>MLILPAIDLKQGACVRLTQGRFDAVTEYGHPFARLRSFSDAGAEWVHVVDLDGARAREPVQHDLIARLVAETRLRVQSGGGVRTREHVATLLNAGVARVVVGSMAVRDPAEVRSWTVEFGPERICVALDVRAADGDWEVAADGWAVGAGVRLADALAQFPSGSLAHILVTDISRDGALSGPNVDLMRMIRALRPDLRLQASGGVSQLYDLFALREAGASTAIVGRALYEGRFTLEAALAL</sequence>
<dbReference type="InterPro" id="IPR013785">
    <property type="entry name" value="Aldolase_TIM"/>
</dbReference>
<keyword evidence="7 9" id="KW-0368">Histidine biosynthesis</keyword>
<keyword evidence="13" id="KW-1185">Reference proteome</keyword>
<gene>
    <name evidence="9 12" type="primary">hisA</name>
    <name evidence="12" type="ORF">DSM104635_00442</name>
</gene>
<dbReference type="FunFam" id="3.20.20.70:FF:000009">
    <property type="entry name" value="1-(5-phosphoribosyl)-5-[(5-phosphoribosylamino)methylideneamino] imidazole-4-carboxamide isomerase"/>
    <property type="match status" value="1"/>
</dbReference>
<dbReference type="EMBL" id="CP047045">
    <property type="protein sequence ID" value="QGZ93630.1"/>
    <property type="molecule type" value="Genomic_DNA"/>
</dbReference>
<protein>
    <recommendedName>
        <fullName evidence="9 11">1-(5-phosphoribosyl)-5-[(5-phosphoribosylamino)methylideneamino] imidazole-4-carboxamide isomerase</fullName>
        <ecNumber evidence="9 11">5.3.1.16</ecNumber>
    </recommendedName>
    <alternativeName>
        <fullName evidence="9">Phosphoribosylformimino-5-aminoimidazole carboxamide ribotide isomerase</fullName>
    </alternativeName>
</protein>
<comment type="catalytic activity">
    <reaction evidence="1 9 11">
        <text>1-(5-phospho-beta-D-ribosyl)-5-[(5-phospho-beta-D-ribosylamino)methylideneamino]imidazole-4-carboxamide = 5-[(5-phospho-1-deoxy-D-ribulos-1-ylimino)methylamino]-1-(5-phospho-beta-D-ribosyl)imidazole-4-carboxamide</text>
        <dbReference type="Rhea" id="RHEA:15469"/>
        <dbReference type="ChEBI" id="CHEBI:58435"/>
        <dbReference type="ChEBI" id="CHEBI:58525"/>
        <dbReference type="EC" id="5.3.1.16"/>
    </reaction>
</comment>
<dbReference type="InterPro" id="IPR006063">
    <property type="entry name" value="HisA_bact_arch"/>
</dbReference>
<dbReference type="SUPFAM" id="SSF51366">
    <property type="entry name" value="Ribulose-phoshate binding barrel"/>
    <property type="match status" value="1"/>
</dbReference>
<feature type="active site" description="Proton acceptor" evidence="9">
    <location>
        <position position="8"/>
    </location>
</feature>
<dbReference type="Gene3D" id="3.20.20.70">
    <property type="entry name" value="Aldolase class I"/>
    <property type="match status" value="1"/>
</dbReference>
<dbReference type="InterPro" id="IPR006062">
    <property type="entry name" value="His_biosynth"/>
</dbReference>
<dbReference type="PANTHER" id="PTHR43090">
    <property type="entry name" value="1-(5-PHOSPHORIBOSYL)-5-[(5-PHOSPHORIBOSYLAMINO)METHYLIDENEAMINO] IMIDAZOLE-4-CARBOXAMIDE ISOMERASE"/>
    <property type="match status" value="1"/>
</dbReference>
<keyword evidence="8 9" id="KW-0413">Isomerase</keyword>
<evidence type="ECO:0000256" key="11">
    <source>
        <dbReference type="RuleBase" id="RU003658"/>
    </source>
</evidence>
<proteinExistence type="inferred from homology"/>
<feature type="active site" description="Proton donor" evidence="9">
    <location>
        <position position="129"/>
    </location>
</feature>
<dbReference type="EC" id="5.3.1.16" evidence="9 11"/>
<name>A0A6I6MGB4_9CAUL</name>
<comment type="subcellular location">
    <subcellularLocation>
        <location evidence="2 9 11">Cytoplasm</location>
    </subcellularLocation>
</comment>
<evidence type="ECO:0000256" key="10">
    <source>
        <dbReference type="RuleBase" id="RU003657"/>
    </source>
</evidence>
<dbReference type="AlphaFoldDB" id="A0A6I6MGB4"/>